<protein>
    <recommendedName>
        <fullName evidence="7">Aldehyde dehydrogenase domain-containing protein</fullName>
    </recommendedName>
</protein>
<keyword evidence="1" id="KW-0560">Oxidoreductase</keyword>
<evidence type="ECO:0000256" key="1">
    <source>
        <dbReference type="ARBA" id="ARBA00023002"/>
    </source>
</evidence>
<dbReference type="Pfam" id="PF01619">
    <property type="entry name" value="Pro_dh"/>
    <property type="match status" value="1"/>
</dbReference>
<dbReference type="Gene3D" id="3.40.605.10">
    <property type="entry name" value="Aldehyde Dehydrogenase, Chain A, domain 1"/>
    <property type="match status" value="1"/>
</dbReference>
<evidence type="ECO:0000259" key="3">
    <source>
        <dbReference type="Pfam" id="PF00171"/>
    </source>
</evidence>
<proteinExistence type="predicted"/>
<accession>A0ABN1I4M7</accession>
<feature type="domain" description="Proline dehydrogenase" evidence="4">
    <location>
        <begin position="68"/>
        <end position="239"/>
    </location>
</feature>
<dbReference type="InterPro" id="IPR029041">
    <property type="entry name" value="FAD-linked_oxidoreductase-like"/>
</dbReference>
<dbReference type="InterPro" id="IPR002872">
    <property type="entry name" value="Proline_DH_dom"/>
</dbReference>
<reference evidence="5 6" key="1">
    <citation type="journal article" date="2019" name="Int. J. Syst. Evol. Microbiol.">
        <title>The Global Catalogue of Microorganisms (GCM) 10K type strain sequencing project: providing services to taxonomists for standard genome sequencing and annotation.</title>
        <authorList>
            <consortium name="The Broad Institute Genomics Platform"/>
            <consortium name="The Broad Institute Genome Sequencing Center for Infectious Disease"/>
            <person name="Wu L."/>
            <person name="Ma J."/>
        </authorList>
    </citation>
    <scope>NUCLEOTIDE SEQUENCE [LARGE SCALE GENOMIC DNA]</scope>
    <source>
        <strain evidence="5 6">JCM 15134</strain>
    </source>
</reference>
<evidence type="ECO:0008006" key="7">
    <source>
        <dbReference type="Google" id="ProtNLM"/>
    </source>
</evidence>
<evidence type="ECO:0000256" key="2">
    <source>
        <dbReference type="ARBA" id="ARBA00023027"/>
    </source>
</evidence>
<dbReference type="InterPro" id="IPR016162">
    <property type="entry name" value="Ald_DH_N"/>
</dbReference>
<sequence>MLPLSIFFSDEYRLLTRQQLTRNLGQYFAVPDQFLVDSWQALSPHFPVISPVEPETPPVIALPPAHPLTAAAANQRFNQYLKQLELPAPSTLLINPADLHPRYEALKRSSIQDGLCHRLHVLALAARENGHQLTLHPPNEATIELTLDILATTLTLPGLEHWGDLGICLHTSSKRALPTLAWLEHLGRSLNVSIPIKLITGMPDTNEILSAQHAGYTCYPVLTDPEHCRIGQQLCLQFIQSLNNTRLRASLLSHQPLHTYAQLPAQPSDIFLPVRNNASSPPVGQTLTNDALTQALEQYAVHSLDVGPLINGESLKSPETHERLSPSHAGLTIGQLCSTTEEQVRAAFDCALDAQSKWNRLGVESRADILQRWAERLQQEQHALVATCVHETGLSVRDALTDLRTAINLCYYYCNQARIKLAPRTLHGHQPEENRLELHGRGIYICLTDHNEPLATALGQLAALLVSGNSVLLHPDPSSASCLSLASEYLWEAGLPSGALALLPGDSQVAHWLVEDYRIAGICCFLGPGRTTDLNRRLASRQGAPVVPLLSHSCMPGTQILDRRLSTSEIQGLLHSAFSHAGQRRATLGTLYIEASIADEIEQQLASGMQQLQLGDPVQLDTDIGPLSRRDLMDQTYQHIERLRLRQRVLAQLELNEQHDHGYYVPPTLLRLYTLDELSAPISGPVLHLIRFEREEMTRVLVEINRCCPGQACGLYSDDDALIDQVTDELQASRLLLNTPLTDMSASIHPSGSSGVSGTGPLYGGPNYLMAFVRERAITRRR</sequence>
<name>A0ABN1I4M7_9GAMM</name>
<organism evidence="5 6">
    <name type="scientific">Marinobacterium maritimum</name>
    <dbReference type="NCBI Taxonomy" id="500162"/>
    <lineage>
        <taxon>Bacteria</taxon>
        <taxon>Pseudomonadati</taxon>
        <taxon>Pseudomonadota</taxon>
        <taxon>Gammaproteobacteria</taxon>
        <taxon>Oceanospirillales</taxon>
        <taxon>Oceanospirillaceae</taxon>
        <taxon>Marinobacterium</taxon>
    </lineage>
</organism>
<gene>
    <name evidence="5" type="ORF">GCM10009104_11220</name>
</gene>
<comment type="caution">
    <text evidence="5">The sequence shown here is derived from an EMBL/GenBank/DDBJ whole genome shotgun (WGS) entry which is preliminary data.</text>
</comment>
<dbReference type="PANTHER" id="PTHR42862">
    <property type="entry name" value="DELTA-1-PYRROLINE-5-CARBOXYLATE DEHYDROGENASE 1, ISOFORM A-RELATED"/>
    <property type="match status" value="1"/>
</dbReference>
<keyword evidence="6" id="KW-1185">Reference proteome</keyword>
<dbReference type="Proteomes" id="UP001499915">
    <property type="component" value="Unassembled WGS sequence"/>
</dbReference>
<dbReference type="InterPro" id="IPR050485">
    <property type="entry name" value="Proline_metab_enzyme"/>
</dbReference>
<dbReference type="Gene3D" id="3.40.309.10">
    <property type="entry name" value="Aldehyde Dehydrogenase, Chain A, domain 2"/>
    <property type="match status" value="1"/>
</dbReference>
<keyword evidence="2" id="KW-0520">NAD</keyword>
<dbReference type="Pfam" id="PF00171">
    <property type="entry name" value="Aldedh"/>
    <property type="match status" value="1"/>
</dbReference>
<dbReference type="SUPFAM" id="SSF51730">
    <property type="entry name" value="FAD-linked oxidoreductase"/>
    <property type="match status" value="1"/>
</dbReference>
<evidence type="ECO:0000259" key="4">
    <source>
        <dbReference type="Pfam" id="PF01619"/>
    </source>
</evidence>
<evidence type="ECO:0000313" key="5">
    <source>
        <dbReference type="EMBL" id="GAA0686975.1"/>
    </source>
</evidence>
<dbReference type="Gene3D" id="3.20.20.220">
    <property type="match status" value="1"/>
</dbReference>
<dbReference type="PANTHER" id="PTHR42862:SF1">
    <property type="entry name" value="DELTA-1-PYRROLINE-5-CARBOXYLATE DEHYDROGENASE 2, ISOFORM A-RELATED"/>
    <property type="match status" value="1"/>
</dbReference>
<dbReference type="SUPFAM" id="SSF53720">
    <property type="entry name" value="ALDH-like"/>
    <property type="match status" value="1"/>
</dbReference>
<feature type="domain" description="Aldehyde dehydrogenase" evidence="3">
    <location>
        <begin position="319"/>
        <end position="776"/>
    </location>
</feature>
<dbReference type="EMBL" id="BAAAET010000001">
    <property type="protein sequence ID" value="GAA0686975.1"/>
    <property type="molecule type" value="Genomic_DNA"/>
</dbReference>
<dbReference type="RefSeq" id="WP_343803485.1">
    <property type="nucleotide sequence ID" value="NZ_BAAAET010000001.1"/>
</dbReference>
<dbReference type="InterPro" id="IPR015590">
    <property type="entry name" value="Aldehyde_DH_dom"/>
</dbReference>
<evidence type="ECO:0000313" key="6">
    <source>
        <dbReference type="Proteomes" id="UP001499915"/>
    </source>
</evidence>
<dbReference type="InterPro" id="IPR016163">
    <property type="entry name" value="Ald_DH_C"/>
</dbReference>
<dbReference type="InterPro" id="IPR016161">
    <property type="entry name" value="Ald_DH/histidinol_DH"/>
</dbReference>